<gene>
    <name evidence="1" type="ORF">DPMN_075883</name>
</gene>
<reference evidence="1" key="2">
    <citation type="submission" date="2020-11" db="EMBL/GenBank/DDBJ databases">
        <authorList>
            <person name="McCartney M.A."/>
            <person name="Auch B."/>
            <person name="Kono T."/>
            <person name="Mallez S."/>
            <person name="Becker A."/>
            <person name="Gohl D.M."/>
            <person name="Silverstein K.A.T."/>
            <person name="Koren S."/>
            <person name="Bechman K.B."/>
            <person name="Herman A."/>
            <person name="Abrahante J.E."/>
            <person name="Garbe J."/>
        </authorList>
    </citation>
    <scope>NUCLEOTIDE SEQUENCE</scope>
    <source>
        <strain evidence="1">Duluth1</strain>
        <tissue evidence="1">Whole animal</tissue>
    </source>
</reference>
<comment type="caution">
    <text evidence="1">The sequence shown here is derived from an EMBL/GenBank/DDBJ whole genome shotgun (WGS) entry which is preliminary data.</text>
</comment>
<evidence type="ECO:0000313" key="1">
    <source>
        <dbReference type="EMBL" id="KAH3700902.1"/>
    </source>
</evidence>
<sequence>MNSPSTINDEGINRIPQVPINEGLDDLSTLLETLRTPTLQLQGAGFLRHPSCGLQGSKDGCNC</sequence>
<keyword evidence="2" id="KW-1185">Reference proteome</keyword>
<dbReference type="EMBL" id="JAIWYP010000015">
    <property type="protein sequence ID" value="KAH3700902.1"/>
    <property type="molecule type" value="Genomic_DNA"/>
</dbReference>
<proteinExistence type="predicted"/>
<reference evidence="1" key="1">
    <citation type="journal article" date="2019" name="bioRxiv">
        <title>The Genome of the Zebra Mussel, Dreissena polymorpha: A Resource for Invasive Species Research.</title>
        <authorList>
            <person name="McCartney M.A."/>
            <person name="Auch B."/>
            <person name="Kono T."/>
            <person name="Mallez S."/>
            <person name="Zhang Y."/>
            <person name="Obille A."/>
            <person name="Becker A."/>
            <person name="Abrahante J.E."/>
            <person name="Garbe J."/>
            <person name="Badalamenti J.P."/>
            <person name="Herman A."/>
            <person name="Mangelson H."/>
            <person name="Liachko I."/>
            <person name="Sullivan S."/>
            <person name="Sone E.D."/>
            <person name="Koren S."/>
            <person name="Silverstein K.A.T."/>
            <person name="Beckman K.B."/>
            <person name="Gohl D.M."/>
        </authorList>
    </citation>
    <scope>NUCLEOTIDE SEQUENCE</scope>
    <source>
        <strain evidence="1">Duluth1</strain>
        <tissue evidence="1">Whole animal</tissue>
    </source>
</reference>
<dbReference type="AlphaFoldDB" id="A0A9D3YI32"/>
<evidence type="ECO:0000313" key="2">
    <source>
        <dbReference type="Proteomes" id="UP000828390"/>
    </source>
</evidence>
<organism evidence="1 2">
    <name type="scientific">Dreissena polymorpha</name>
    <name type="common">Zebra mussel</name>
    <name type="synonym">Mytilus polymorpha</name>
    <dbReference type="NCBI Taxonomy" id="45954"/>
    <lineage>
        <taxon>Eukaryota</taxon>
        <taxon>Metazoa</taxon>
        <taxon>Spiralia</taxon>
        <taxon>Lophotrochozoa</taxon>
        <taxon>Mollusca</taxon>
        <taxon>Bivalvia</taxon>
        <taxon>Autobranchia</taxon>
        <taxon>Heteroconchia</taxon>
        <taxon>Euheterodonta</taxon>
        <taxon>Imparidentia</taxon>
        <taxon>Neoheterodontei</taxon>
        <taxon>Myida</taxon>
        <taxon>Dreissenoidea</taxon>
        <taxon>Dreissenidae</taxon>
        <taxon>Dreissena</taxon>
    </lineage>
</organism>
<accession>A0A9D3YI32</accession>
<protein>
    <submittedName>
        <fullName evidence="1">Uncharacterized protein</fullName>
    </submittedName>
</protein>
<name>A0A9D3YI32_DREPO</name>
<dbReference type="Proteomes" id="UP000828390">
    <property type="component" value="Unassembled WGS sequence"/>
</dbReference>